<feature type="non-terminal residue" evidence="1">
    <location>
        <position position="1"/>
    </location>
</feature>
<evidence type="ECO:0000313" key="1">
    <source>
        <dbReference type="EMBL" id="CAK0892711.1"/>
    </source>
</evidence>
<sequence length="59" mass="6413">CASGKLFCIPRDARRVLQIEVQEGSRDVKVRPVGPDFGDVQGKFTACVRGNPAVSTSFF</sequence>
<keyword evidence="2" id="KW-1185">Reference proteome</keyword>
<name>A0ABN9X0F5_9DINO</name>
<dbReference type="EMBL" id="CAUYUJ010019654">
    <property type="protein sequence ID" value="CAK0892711.1"/>
    <property type="molecule type" value="Genomic_DNA"/>
</dbReference>
<reference evidence="1" key="1">
    <citation type="submission" date="2023-10" db="EMBL/GenBank/DDBJ databases">
        <authorList>
            <person name="Chen Y."/>
            <person name="Shah S."/>
            <person name="Dougan E. K."/>
            <person name="Thang M."/>
            <person name="Chan C."/>
        </authorList>
    </citation>
    <scope>NUCLEOTIDE SEQUENCE [LARGE SCALE GENOMIC DNA]</scope>
</reference>
<proteinExistence type="predicted"/>
<dbReference type="Proteomes" id="UP001189429">
    <property type="component" value="Unassembled WGS sequence"/>
</dbReference>
<evidence type="ECO:0000313" key="2">
    <source>
        <dbReference type="Proteomes" id="UP001189429"/>
    </source>
</evidence>
<accession>A0ABN9X0F5</accession>
<comment type="caution">
    <text evidence="1">The sequence shown here is derived from an EMBL/GenBank/DDBJ whole genome shotgun (WGS) entry which is preliminary data.</text>
</comment>
<gene>
    <name evidence="1" type="ORF">PCOR1329_LOCUS72299</name>
</gene>
<organism evidence="1 2">
    <name type="scientific">Prorocentrum cordatum</name>
    <dbReference type="NCBI Taxonomy" id="2364126"/>
    <lineage>
        <taxon>Eukaryota</taxon>
        <taxon>Sar</taxon>
        <taxon>Alveolata</taxon>
        <taxon>Dinophyceae</taxon>
        <taxon>Prorocentrales</taxon>
        <taxon>Prorocentraceae</taxon>
        <taxon>Prorocentrum</taxon>
    </lineage>
</organism>
<protein>
    <submittedName>
        <fullName evidence="1">Uncharacterized protein</fullName>
    </submittedName>
</protein>
<feature type="non-terminal residue" evidence="1">
    <location>
        <position position="59"/>
    </location>
</feature>